<dbReference type="EMBL" id="CP000572">
    <property type="protein sequence ID" value="ABN91584.1"/>
    <property type="molecule type" value="Genomic_DNA"/>
</dbReference>
<evidence type="ECO:0000313" key="8">
    <source>
        <dbReference type="Proteomes" id="UP000006738"/>
    </source>
</evidence>
<evidence type="ECO:0000256" key="1">
    <source>
        <dbReference type="ARBA" id="ARBA00023002"/>
    </source>
</evidence>
<comment type="function">
    <text evidence="4">Has an important function as a repair enzyme for proteins that have been inactivated by oxidation. Catalyzes the reversible oxidation-reduction of methionine sulfoxide in proteins to methionine.</text>
</comment>
<feature type="active site" evidence="4">
    <location>
        <position position="129"/>
    </location>
</feature>
<feature type="compositionally biased region" description="Basic and acidic residues" evidence="5">
    <location>
        <begin position="72"/>
        <end position="114"/>
    </location>
</feature>
<dbReference type="AlphaFoldDB" id="A3NS60"/>
<dbReference type="HOGENOM" id="CLU_031040_5_0_4"/>
<dbReference type="Proteomes" id="UP000006738">
    <property type="component" value="Chromosome I"/>
</dbReference>
<reference evidence="7 8" key="1">
    <citation type="submission" date="2007-02" db="EMBL/GenBank/DDBJ databases">
        <authorList>
            <person name="DeShazer D."/>
            <person name="Woods D.E."/>
            <person name="Nierman W.C."/>
        </authorList>
    </citation>
    <scope>NUCLEOTIDE SEQUENCE [LARGE SCALE GENOMIC DNA]</scope>
    <source>
        <strain evidence="7 8">1106a</strain>
    </source>
</reference>
<name>A3NS60_BURP0</name>
<dbReference type="HAMAP" id="MF_01401">
    <property type="entry name" value="MsrA"/>
    <property type="match status" value="1"/>
</dbReference>
<feature type="domain" description="Peptide methionine sulphoxide reductase MsrA" evidence="6">
    <location>
        <begin position="123"/>
        <end position="275"/>
    </location>
</feature>
<dbReference type="InterPro" id="IPR036509">
    <property type="entry name" value="Met_Sox_Rdtase_MsrA_sf"/>
</dbReference>
<evidence type="ECO:0000256" key="2">
    <source>
        <dbReference type="ARBA" id="ARBA00047806"/>
    </source>
</evidence>
<protein>
    <recommendedName>
        <fullName evidence="4">Peptide methionine sulfoxide reductase MsrA</fullName>
        <shortName evidence="4">Protein-methionine-S-oxide reductase</shortName>
        <ecNumber evidence="4">1.8.4.11</ecNumber>
    </recommendedName>
    <alternativeName>
        <fullName evidence="4">Peptide-methionine (S)-S-oxide reductase</fullName>
        <shortName evidence="4">Peptide Met(O) reductase</shortName>
    </alternativeName>
</protein>
<dbReference type="KEGG" id="bpl:BURPS1106A_0900"/>
<keyword evidence="1 4" id="KW-0560">Oxidoreductase</keyword>
<dbReference type="PANTHER" id="PTHR43774:SF1">
    <property type="entry name" value="PEPTIDE METHIONINE SULFOXIDE REDUCTASE MSRA 2"/>
    <property type="match status" value="1"/>
</dbReference>
<evidence type="ECO:0000256" key="4">
    <source>
        <dbReference type="HAMAP-Rule" id="MF_01401"/>
    </source>
</evidence>
<proteinExistence type="inferred from homology"/>
<evidence type="ECO:0000313" key="7">
    <source>
        <dbReference type="EMBL" id="ABN91584.1"/>
    </source>
</evidence>
<feature type="compositionally biased region" description="Basic and acidic residues" evidence="5">
    <location>
        <begin position="14"/>
        <end position="28"/>
    </location>
</feature>
<sequence>MASGTGGGAAGEMAGREQGGHREIRLVSDDFSGNRVRLRRAAAPRACREWPAPHFARRAARCGAAAPPGEEGAPRRPADAARARGEAGRAAHDGERRAPPHGERNERNERKETDMSEATSEVATLGGGCFWCQEAVFLDVDGVTAVESGYAGGHTRNPGYRDVCDGDTGHAEVVSVSFDPARIGYREILEIFFATHDPTQLNRQGNDVGTQYRSVIFTHSDAQRDAALELIRTLERDKLYDDPIVTQVEPLNGNYWPAEAYHQNYYARNPGQGYCAVVIGPKLAKFRQKFAHRLKSRGA</sequence>
<dbReference type="NCBIfam" id="TIGR00401">
    <property type="entry name" value="msrA"/>
    <property type="match status" value="1"/>
</dbReference>
<comment type="similarity">
    <text evidence="4">Belongs to the MsrA Met sulfoxide reductase family.</text>
</comment>
<comment type="catalytic activity">
    <reaction evidence="2 4">
        <text>L-methionyl-[protein] + [thioredoxin]-disulfide + H2O = L-methionyl-(S)-S-oxide-[protein] + [thioredoxin]-dithiol</text>
        <dbReference type="Rhea" id="RHEA:14217"/>
        <dbReference type="Rhea" id="RHEA-COMP:10698"/>
        <dbReference type="Rhea" id="RHEA-COMP:10700"/>
        <dbReference type="Rhea" id="RHEA-COMP:12313"/>
        <dbReference type="Rhea" id="RHEA-COMP:12315"/>
        <dbReference type="ChEBI" id="CHEBI:15377"/>
        <dbReference type="ChEBI" id="CHEBI:16044"/>
        <dbReference type="ChEBI" id="CHEBI:29950"/>
        <dbReference type="ChEBI" id="CHEBI:44120"/>
        <dbReference type="ChEBI" id="CHEBI:50058"/>
        <dbReference type="EC" id="1.8.4.11"/>
    </reaction>
</comment>
<gene>
    <name evidence="4 7" type="primary">msrA</name>
    <name evidence="7" type="ordered locus">BURPS1106A_0900</name>
</gene>
<dbReference type="InterPro" id="IPR002569">
    <property type="entry name" value="Met_Sox_Rdtase_MsrA_dom"/>
</dbReference>
<dbReference type="Pfam" id="PF01625">
    <property type="entry name" value="PMSR"/>
    <property type="match status" value="1"/>
</dbReference>
<organism evidence="7 8">
    <name type="scientific">Burkholderia pseudomallei (strain 1106a)</name>
    <dbReference type="NCBI Taxonomy" id="357348"/>
    <lineage>
        <taxon>Bacteria</taxon>
        <taxon>Pseudomonadati</taxon>
        <taxon>Pseudomonadota</taxon>
        <taxon>Betaproteobacteria</taxon>
        <taxon>Burkholderiales</taxon>
        <taxon>Burkholderiaceae</taxon>
        <taxon>Burkholderia</taxon>
        <taxon>pseudomallei group</taxon>
    </lineage>
</organism>
<evidence type="ECO:0000256" key="5">
    <source>
        <dbReference type="SAM" id="MobiDB-lite"/>
    </source>
</evidence>
<evidence type="ECO:0000259" key="6">
    <source>
        <dbReference type="Pfam" id="PF01625"/>
    </source>
</evidence>
<evidence type="ECO:0000256" key="3">
    <source>
        <dbReference type="ARBA" id="ARBA00048782"/>
    </source>
</evidence>
<dbReference type="Gene3D" id="3.30.1060.10">
    <property type="entry name" value="Peptide methionine sulphoxide reductase MsrA"/>
    <property type="match status" value="1"/>
</dbReference>
<feature type="region of interest" description="Disordered" evidence="5">
    <location>
        <begin position="61"/>
        <end position="119"/>
    </location>
</feature>
<dbReference type="GO" id="GO:0008113">
    <property type="term" value="F:peptide-methionine (S)-S-oxide reductase activity"/>
    <property type="evidence" value="ECO:0007669"/>
    <property type="project" value="UniProtKB-UniRule"/>
</dbReference>
<feature type="region of interest" description="Disordered" evidence="5">
    <location>
        <begin position="1"/>
        <end position="34"/>
    </location>
</feature>
<feature type="compositionally biased region" description="Low complexity" evidence="5">
    <location>
        <begin position="61"/>
        <end position="71"/>
    </location>
</feature>
<feature type="compositionally biased region" description="Gly residues" evidence="5">
    <location>
        <begin position="1"/>
        <end position="10"/>
    </location>
</feature>
<dbReference type="GO" id="GO:0033744">
    <property type="term" value="F:L-methionine:thioredoxin-disulfide S-oxidoreductase activity"/>
    <property type="evidence" value="ECO:0007669"/>
    <property type="project" value="RHEA"/>
</dbReference>
<dbReference type="PANTHER" id="PTHR43774">
    <property type="entry name" value="PEPTIDE METHIONINE SULFOXIDE REDUCTASE"/>
    <property type="match status" value="1"/>
</dbReference>
<dbReference type="SUPFAM" id="SSF55068">
    <property type="entry name" value="Peptide methionine sulfoxide reductase"/>
    <property type="match status" value="1"/>
</dbReference>
<comment type="catalytic activity">
    <reaction evidence="3 4">
        <text>[thioredoxin]-disulfide + L-methionine + H2O = L-methionine (S)-S-oxide + [thioredoxin]-dithiol</text>
        <dbReference type="Rhea" id="RHEA:19993"/>
        <dbReference type="Rhea" id="RHEA-COMP:10698"/>
        <dbReference type="Rhea" id="RHEA-COMP:10700"/>
        <dbReference type="ChEBI" id="CHEBI:15377"/>
        <dbReference type="ChEBI" id="CHEBI:29950"/>
        <dbReference type="ChEBI" id="CHEBI:50058"/>
        <dbReference type="ChEBI" id="CHEBI:57844"/>
        <dbReference type="ChEBI" id="CHEBI:58772"/>
        <dbReference type="EC" id="1.8.4.11"/>
    </reaction>
</comment>
<accession>A3NS60</accession>
<dbReference type="EC" id="1.8.4.11" evidence="4"/>